<reference evidence="2 3" key="1">
    <citation type="submission" date="2020-01" db="EMBL/GenBank/DDBJ databases">
        <title>Leptobacterium flavescens.</title>
        <authorList>
            <person name="Wang G."/>
        </authorList>
    </citation>
    <scope>NUCLEOTIDE SEQUENCE [LARGE SCALE GENOMIC DNA]</scope>
    <source>
        <strain evidence="2 3">KCTC 22160</strain>
    </source>
</reference>
<evidence type="ECO:0000313" key="3">
    <source>
        <dbReference type="Proteomes" id="UP000468581"/>
    </source>
</evidence>
<keyword evidence="1" id="KW-0732">Signal</keyword>
<dbReference type="AlphaFoldDB" id="A0A6P0ULY3"/>
<protein>
    <recommendedName>
        <fullName evidence="4">Sugar-binding protein</fullName>
    </recommendedName>
</protein>
<evidence type="ECO:0008006" key="4">
    <source>
        <dbReference type="Google" id="ProtNLM"/>
    </source>
</evidence>
<feature type="chain" id="PRO_5026836371" description="Sugar-binding protein" evidence="1">
    <location>
        <begin position="20"/>
        <end position="317"/>
    </location>
</feature>
<sequence length="317" mass="37874">MNFKIILGLFAILVLSSSADTKEYKNHLEKDGLKGKVKSVEEISYKVRKEGDEVIKIERKSEYANRTDSFISFNEAGNYTEIKFYNPDQSFIGKYEYTYDDAQNNTRIKWINKDGNVEQEHHFKYDRRGNRTEYKVYYTKDGGPVFFTEFYKYDKKDNLLEVSRTYKEGRKASVEKTYQYNKQGDKTEFIDHANKEESRRYEYSYHSKGVKRKETVYDSKGKKKSETNYDPDGRILSIYSYSDFPLKRETNTIYDYITIVGKKRLLRTSLYEKVEDRRMTIRSMTGYVNDDKGNWKAKTTYIKGKARYRIERTIKYY</sequence>
<keyword evidence="3" id="KW-1185">Reference proteome</keyword>
<feature type="signal peptide" evidence="1">
    <location>
        <begin position="1"/>
        <end position="19"/>
    </location>
</feature>
<proteinExistence type="predicted"/>
<dbReference type="Proteomes" id="UP000468581">
    <property type="component" value="Unassembled WGS sequence"/>
</dbReference>
<evidence type="ECO:0000313" key="2">
    <source>
        <dbReference type="EMBL" id="NER12859.1"/>
    </source>
</evidence>
<comment type="caution">
    <text evidence="2">The sequence shown here is derived from an EMBL/GenBank/DDBJ whole genome shotgun (WGS) entry which is preliminary data.</text>
</comment>
<gene>
    <name evidence="2" type="ORF">GWK08_05370</name>
</gene>
<dbReference type="Gene3D" id="2.180.10.10">
    <property type="entry name" value="RHS repeat-associated core"/>
    <property type="match status" value="1"/>
</dbReference>
<dbReference type="RefSeq" id="WP_163605867.1">
    <property type="nucleotide sequence ID" value="NZ_JAABOO010000001.1"/>
</dbReference>
<dbReference type="EMBL" id="JAABOO010000001">
    <property type="protein sequence ID" value="NER12859.1"/>
    <property type="molecule type" value="Genomic_DNA"/>
</dbReference>
<accession>A0A6P0ULY3</accession>
<evidence type="ECO:0000256" key="1">
    <source>
        <dbReference type="SAM" id="SignalP"/>
    </source>
</evidence>
<organism evidence="2 3">
    <name type="scientific">Leptobacterium flavescens</name>
    <dbReference type="NCBI Taxonomy" id="472055"/>
    <lineage>
        <taxon>Bacteria</taxon>
        <taxon>Pseudomonadati</taxon>
        <taxon>Bacteroidota</taxon>
        <taxon>Flavobacteriia</taxon>
        <taxon>Flavobacteriales</taxon>
        <taxon>Flavobacteriaceae</taxon>
        <taxon>Leptobacterium</taxon>
    </lineage>
</organism>
<name>A0A6P0ULY3_9FLAO</name>